<dbReference type="Pfam" id="PF00196">
    <property type="entry name" value="GerE"/>
    <property type="match status" value="1"/>
</dbReference>
<dbReference type="PRINTS" id="PR00038">
    <property type="entry name" value="HTHLUXR"/>
</dbReference>
<dbReference type="InterPro" id="IPR011990">
    <property type="entry name" value="TPR-like_helical_dom_sf"/>
</dbReference>
<evidence type="ECO:0000256" key="3">
    <source>
        <dbReference type="ARBA" id="ARBA00023163"/>
    </source>
</evidence>
<dbReference type="RefSeq" id="WP_377180745.1">
    <property type="nucleotide sequence ID" value="NZ_JBHUOG010000001.1"/>
</dbReference>
<dbReference type="InterPro" id="IPR000792">
    <property type="entry name" value="Tscrpt_reg_LuxR_C"/>
</dbReference>
<dbReference type="EMBL" id="JBHUOG010000001">
    <property type="protein sequence ID" value="MFD2792905.1"/>
    <property type="molecule type" value="Genomic_DNA"/>
</dbReference>
<evidence type="ECO:0000259" key="4">
    <source>
        <dbReference type="PROSITE" id="PS50043"/>
    </source>
</evidence>
<keyword evidence="3" id="KW-0804">Transcription</keyword>
<evidence type="ECO:0000256" key="1">
    <source>
        <dbReference type="ARBA" id="ARBA00023015"/>
    </source>
</evidence>
<sequence length="550" mass="59556">MPTSPDGLDSLTDTEIRTSLGSGDLDRIEALFDALWYDLASRFAPELLRAVEGIPSSAFDARPRLLHAVLLGYHRMSYAEGEHQQLRRALQFYVVTGQRYSKRLPSLTRPGDLVTAGAAAVISGRMRGDYKGAEHLGAWTDAQVRLGTVRPALPWLSVRAAARPGWLSAERGLTAMLAGSLDRATQLFTRAHDEAGDPPYAHYAGTAAAANLALLAAYRGHLDLARTWLATLESSGPLPDWIQHLTTVGAEIARALIAIDEGDPTTAARLLSRIGAVTQKVELWPFVAYANAGYEAHYGDPHKGLRMLDTARQQHGALRPDPTTMTGELVLRAEAKLLLRVGAGTRVLSLADRHAEVEALMLHATWAHLLAGEHHEAMRMSAEALQHHDLPVNDQMGHHLALAIASLRTGHPERGATSFLAAIRLRSTPAHVSPFLALRDDELDELSALALVPNPLLLHSGAIPARRNTPPSGMLVHLTPRESAVLRALSAGATAEQTAAQSGVSVTTVRSQIRKIYQKLRVSNRNEALARAQHLGLLRVPRLTSHDRAG</sequence>
<reference evidence="6" key="1">
    <citation type="journal article" date="2019" name="Int. J. Syst. Evol. Microbiol.">
        <title>The Global Catalogue of Microorganisms (GCM) 10K type strain sequencing project: providing services to taxonomists for standard genome sequencing and annotation.</title>
        <authorList>
            <consortium name="The Broad Institute Genomics Platform"/>
            <consortium name="The Broad Institute Genome Sequencing Center for Infectious Disease"/>
            <person name="Wu L."/>
            <person name="Ma J."/>
        </authorList>
    </citation>
    <scope>NUCLEOTIDE SEQUENCE [LARGE SCALE GENOMIC DNA]</scope>
    <source>
        <strain evidence="6">CCM 7044</strain>
    </source>
</reference>
<protein>
    <submittedName>
        <fullName evidence="5">LuxR C-terminal-related transcriptional regulator</fullName>
    </submittedName>
</protein>
<dbReference type="Gene3D" id="1.10.10.10">
    <property type="entry name" value="Winged helix-like DNA-binding domain superfamily/Winged helix DNA-binding domain"/>
    <property type="match status" value="1"/>
</dbReference>
<dbReference type="SUPFAM" id="SSF46894">
    <property type="entry name" value="C-terminal effector domain of the bipartite response regulators"/>
    <property type="match status" value="1"/>
</dbReference>
<dbReference type="Proteomes" id="UP001597479">
    <property type="component" value="Unassembled WGS sequence"/>
</dbReference>
<accession>A0ABW5VR91</accession>
<organism evidence="5 6">
    <name type="scientific">Promicromonospora vindobonensis</name>
    <dbReference type="NCBI Taxonomy" id="195748"/>
    <lineage>
        <taxon>Bacteria</taxon>
        <taxon>Bacillati</taxon>
        <taxon>Actinomycetota</taxon>
        <taxon>Actinomycetes</taxon>
        <taxon>Micrococcales</taxon>
        <taxon>Promicromonosporaceae</taxon>
        <taxon>Promicromonospora</taxon>
    </lineage>
</organism>
<evidence type="ECO:0000313" key="6">
    <source>
        <dbReference type="Proteomes" id="UP001597479"/>
    </source>
</evidence>
<comment type="caution">
    <text evidence="5">The sequence shown here is derived from an EMBL/GenBank/DDBJ whole genome shotgun (WGS) entry which is preliminary data.</text>
</comment>
<proteinExistence type="predicted"/>
<dbReference type="PANTHER" id="PTHR44688">
    <property type="entry name" value="DNA-BINDING TRANSCRIPTIONAL ACTIVATOR DEVR_DOSR"/>
    <property type="match status" value="1"/>
</dbReference>
<dbReference type="PANTHER" id="PTHR44688:SF16">
    <property type="entry name" value="DNA-BINDING TRANSCRIPTIONAL ACTIVATOR DEVR_DOSR"/>
    <property type="match status" value="1"/>
</dbReference>
<dbReference type="SMART" id="SM00421">
    <property type="entry name" value="HTH_LUXR"/>
    <property type="match status" value="1"/>
</dbReference>
<keyword evidence="1" id="KW-0805">Transcription regulation</keyword>
<feature type="domain" description="HTH luxR-type" evidence="4">
    <location>
        <begin position="471"/>
        <end position="536"/>
    </location>
</feature>
<dbReference type="InterPro" id="IPR036388">
    <property type="entry name" value="WH-like_DNA-bd_sf"/>
</dbReference>
<dbReference type="Gene3D" id="1.25.40.10">
    <property type="entry name" value="Tetratricopeptide repeat domain"/>
    <property type="match status" value="1"/>
</dbReference>
<evidence type="ECO:0000256" key="2">
    <source>
        <dbReference type="ARBA" id="ARBA00023125"/>
    </source>
</evidence>
<keyword evidence="6" id="KW-1185">Reference proteome</keyword>
<keyword evidence="2" id="KW-0238">DNA-binding</keyword>
<dbReference type="PROSITE" id="PS50043">
    <property type="entry name" value="HTH_LUXR_2"/>
    <property type="match status" value="1"/>
</dbReference>
<evidence type="ECO:0000313" key="5">
    <source>
        <dbReference type="EMBL" id="MFD2792905.1"/>
    </source>
</evidence>
<dbReference type="InterPro" id="IPR016032">
    <property type="entry name" value="Sig_transdc_resp-reg_C-effctor"/>
</dbReference>
<name>A0ABW5VR91_9MICO</name>
<gene>
    <name evidence="5" type="ORF">ACFS27_05010</name>
</gene>
<dbReference type="CDD" id="cd06170">
    <property type="entry name" value="LuxR_C_like"/>
    <property type="match status" value="1"/>
</dbReference>